<sequence>MLSSAPPTALMRPDYCRQLDYRPRSRTSCHQYQRMPTFPTMTL</sequence>
<organism evidence="1 2">
    <name type="scientific">Rhodonia placenta</name>
    <dbReference type="NCBI Taxonomy" id="104341"/>
    <lineage>
        <taxon>Eukaryota</taxon>
        <taxon>Fungi</taxon>
        <taxon>Dikarya</taxon>
        <taxon>Basidiomycota</taxon>
        <taxon>Agaricomycotina</taxon>
        <taxon>Agaricomycetes</taxon>
        <taxon>Polyporales</taxon>
        <taxon>Adustoporiaceae</taxon>
        <taxon>Rhodonia</taxon>
    </lineage>
</organism>
<reference evidence="1" key="2">
    <citation type="journal article" name="Front. Microbiol.">
        <title>Degradative Capacity of Two Strains of Rhodonia placenta: From Phenotype to Genotype.</title>
        <authorList>
            <person name="Kolle M."/>
            <person name="Horta M.A.C."/>
            <person name="Nowrousian M."/>
            <person name="Ohm R.A."/>
            <person name="Benz J.P."/>
            <person name="Pilgard A."/>
        </authorList>
    </citation>
    <scope>NUCLEOTIDE SEQUENCE</scope>
    <source>
        <strain evidence="1">FPRL280</strain>
    </source>
</reference>
<proteinExistence type="predicted"/>
<reference evidence="1" key="1">
    <citation type="submission" date="2020-11" db="EMBL/GenBank/DDBJ databases">
        <authorList>
            <person name="Koelle M."/>
            <person name="Horta M.A.C."/>
            <person name="Nowrousian M."/>
            <person name="Ohm R.A."/>
            <person name="Benz P."/>
            <person name="Pilgard A."/>
        </authorList>
    </citation>
    <scope>NUCLEOTIDE SEQUENCE</scope>
    <source>
        <strain evidence="1">FPRL280</strain>
    </source>
</reference>
<evidence type="ECO:0000313" key="1">
    <source>
        <dbReference type="EMBL" id="KAF9795076.1"/>
    </source>
</evidence>
<evidence type="ECO:0000313" key="2">
    <source>
        <dbReference type="Proteomes" id="UP000639403"/>
    </source>
</evidence>
<dbReference type="EMBL" id="JADOXO010001522">
    <property type="protein sequence ID" value="KAF9795076.1"/>
    <property type="molecule type" value="Genomic_DNA"/>
</dbReference>
<comment type="caution">
    <text evidence="1">The sequence shown here is derived from an EMBL/GenBank/DDBJ whole genome shotgun (WGS) entry which is preliminary data.</text>
</comment>
<dbReference type="AlphaFoldDB" id="A0A8H7TV43"/>
<protein>
    <submittedName>
        <fullName evidence="1">Uncharacterized protein</fullName>
    </submittedName>
</protein>
<dbReference type="Proteomes" id="UP000639403">
    <property type="component" value="Unassembled WGS sequence"/>
</dbReference>
<name>A0A8H7TV43_9APHY</name>
<gene>
    <name evidence="1" type="ORF">IEO21_11094</name>
</gene>
<accession>A0A8H7TV43</accession>